<dbReference type="PANTHER" id="PTHR31633:SF1">
    <property type="entry name" value="H_ACA RIBONUCLEOPROTEIN COMPLEX NON-CORE SUBUNIT NAF1"/>
    <property type="match status" value="1"/>
</dbReference>
<dbReference type="Pfam" id="PF04410">
    <property type="entry name" value="Gar1"/>
    <property type="match status" value="1"/>
</dbReference>
<name>A0A4Y2K0C0_ARAVE</name>
<dbReference type="Gene3D" id="2.40.10.230">
    <property type="entry name" value="Probable tRNA pseudouridine synthase domain"/>
    <property type="match status" value="1"/>
</dbReference>
<evidence type="ECO:0000313" key="11">
    <source>
        <dbReference type="Proteomes" id="UP000499080"/>
    </source>
</evidence>
<evidence type="ECO:0000256" key="9">
    <source>
        <dbReference type="SAM" id="MobiDB-lite"/>
    </source>
</evidence>
<feature type="compositionally biased region" description="Basic and acidic residues" evidence="9">
    <location>
        <begin position="282"/>
        <end position="306"/>
    </location>
</feature>
<comment type="caution">
    <text evidence="10">The sequence shown here is derived from an EMBL/GenBank/DDBJ whole genome shotgun (WGS) entry which is preliminary data.</text>
</comment>
<dbReference type="OrthoDB" id="21550at2759"/>
<evidence type="ECO:0000256" key="2">
    <source>
        <dbReference type="ARBA" id="ARBA00009801"/>
    </source>
</evidence>
<evidence type="ECO:0000256" key="3">
    <source>
        <dbReference type="ARBA" id="ARBA00021438"/>
    </source>
</evidence>
<feature type="compositionally biased region" description="Acidic residues" evidence="9">
    <location>
        <begin position="256"/>
        <end position="269"/>
    </location>
</feature>
<keyword evidence="7" id="KW-0694">RNA-binding</keyword>
<dbReference type="AlphaFoldDB" id="A0A4Y2K0C0"/>
<accession>A0A4Y2K0C0</accession>
<sequence>MKLELKEPDVCMADTSYVQDSDNAVALTSQLNSNESRHNKIPSEENLSAADEVISAAAEESKSTFNIEDSKSHRQNVHYSSESSDYETDESSDSSDCDEFFDNLRKSVAPAKLPVLKTKGELLIEDLPPVEDLHITVNSTELLKIGCILHWVVAPERNEFLVIVVADGNSNPLDEDSVLFLSSNKPLGKIHDVFGSVSKPNYIVRFNKAEDIFNKGVTIGQIVYYSPSNGELTRYVLVDVLKKQKGSDASWKDNNEPPDDEIDYSDDEQEKLAKQKRRAKTRGKERNWNDGEREDVVPNKMERRDAAYNQKRPYKRPSRNMFQSPTPGPSRSSPRSYSPQSFGMAPPPPSNNFGSSGLLRNAISPQPFGLASSNSIPFLQRNVPSPQLLGPFPHSNVPSPQPFGSIPHSNVPSPQHFGSIPHSNGPSPQPF</sequence>
<feature type="compositionally biased region" description="Low complexity" evidence="9">
    <location>
        <begin position="323"/>
        <end position="341"/>
    </location>
</feature>
<evidence type="ECO:0000256" key="8">
    <source>
        <dbReference type="ARBA" id="ARBA00023242"/>
    </source>
</evidence>
<proteinExistence type="inferred from homology"/>
<keyword evidence="6" id="KW-0597">Phosphoprotein</keyword>
<evidence type="ECO:0000256" key="1">
    <source>
        <dbReference type="ARBA" id="ARBA00004123"/>
    </source>
</evidence>
<dbReference type="GO" id="GO:0001522">
    <property type="term" value="P:pseudouridine synthesis"/>
    <property type="evidence" value="ECO:0007669"/>
    <property type="project" value="InterPro"/>
</dbReference>
<comment type="subcellular location">
    <subcellularLocation>
        <location evidence="1">Nucleus</location>
    </subcellularLocation>
</comment>
<organism evidence="10 11">
    <name type="scientific">Araneus ventricosus</name>
    <name type="common">Orbweaver spider</name>
    <name type="synonym">Epeira ventricosa</name>
    <dbReference type="NCBI Taxonomy" id="182803"/>
    <lineage>
        <taxon>Eukaryota</taxon>
        <taxon>Metazoa</taxon>
        <taxon>Ecdysozoa</taxon>
        <taxon>Arthropoda</taxon>
        <taxon>Chelicerata</taxon>
        <taxon>Arachnida</taxon>
        <taxon>Araneae</taxon>
        <taxon>Araneomorphae</taxon>
        <taxon>Entelegynae</taxon>
        <taxon>Araneoidea</taxon>
        <taxon>Araneidae</taxon>
        <taxon>Araneus</taxon>
    </lineage>
</organism>
<dbReference type="InterPro" id="IPR038664">
    <property type="entry name" value="Gar1/Naf1_Cbf5-bd_sf"/>
</dbReference>
<dbReference type="PANTHER" id="PTHR31633">
    <property type="entry name" value="H/ACA RIBONUCLEOPROTEIN COMPLEX NON-CORE SUBUNIT NAF1"/>
    <property type="match status" value="1"/>
</dbReference>
<feature type="region of interest" description="Disordered" evidence="9">
    <location>
        <begin position="61"/>
        <end position="94"/>
    </location>
</feature>
<dbReference type="Proteomes" id="UP000499080">
    <property type="component" value="Unassembled WGS sequence"/>
</dbReference>
<keyword evidence="8" id="KW-0539">Nucleus</keyword>
<keyword evidence="10" id="KW-0687">Ribonucleoprotein</keyword>
<comment type="similarity">
    <text evidence="2">Belongs to the NAF1 family.</text>
</comment>
<dbReference type="GO" id="GO:0005634">
    <property type="term" value="C:nucleus"/>
    <property type="evidence" value="ECO:0007669"/>
    <property type="project" value="UniProtKB-SubCell"/>
</dbReference>
<reference evidence="10 11" key="1">
    <citation type="journal article" date="2019" name="Sci. Rep.">
        <title>Orb-weaving spider Araneus ventricosus genome elucidates the spidroin gene catalogue.</title>
        <authorList>
            <person name="Kono N."/>
            <person name="Nakamura H."/>
            <person name="Ohtoshi R."/>
            <person name="Moran D.A.P."/>
            <person name="Shinohara A."/>
            <person name="Yoshida Y."/>
            <person name="Fujiwara M."/>
            <person name="Mori M."/>
            <person name="Tomita M."/>
            <person name="Arakawa K."/>
        </authorList>
    </citation>
    <scope>NUCLEOTIDE SEQUENCE [LARGE SCALE GENOMIC DNA]</scope>
</reference>
<keyword evidence="4" id="KW-0690">Ribosome biogenesis</keyword>
<evidence type="ECO:0000256" key="7">
    <source>
        <dbReference type="ARBA" id="ARBA00022884"/>
    </source>
</evidence>
<evidence type="ECO:0000313" key="10">
    <source>
        <dbReference type="EMBL" id="GBM96113.1"/>
    </source>
</evidence>
<evidence type="ECO:0000256" key="6">
    <source>
        <dbReference type="ARBA" id="ARBA00022553"/>
    </source>
</evidence>
<feature type="compositionally biased region" description="Polar residues" evidence="9">
    <location>
        <begin position="421"/>
        <end position="431"/>
    </location>
</feature>
<evidence type="ECO:0000256" key="4">
    <source>
        <dbReference type="ARBA" id="ARBA00022517"/>
    </source>
</evidence>
<feature type="region of interest" description="Disordered" evidence="9">
    <location>
        <begin position="246"/>
        <end position="431"/>
    </location>
</feature>
<feature type="compositionally biased region" description="Acidic residues" evidence="9">
    <location>
        <begin position="84"/>
        <end position="94"/>
    </location>
</feature>
<feature type="compositionally biased region" description="Basic and acidic residues" evidence="9">
    <location>
        <begin position="246"/>
        <end position="255"/>
    </location>
</feature>
<dbReference type="EMBL" id="BGPR01004116">
    <property type="protein sequence ID" value="GBM96113.1"/>
    <property type="molecule type" value="Genomic_DNA"/>
</dbReference>
<keyword evidence="11" id="KW-1185">Reference proteome</keyword>
<dbReference type="SUPFAM" id="SSF50447">
    <property type="entry name" value="Translation proteins"/>
    <property type="match status" value="1"/>
</dbReference>
<dbReference type="GO" id="GO:0005732">
    <property type="term" value="C:sno(s)RNA-containing ribonucleoprotein complex"/>
    <property type="evidence" value="ECO:0007669"/>
    <property type="project" value="InterPro"/>
</dbReference>
<dbReference type="GO" id="GO:0006364">
    <property type="term" value="P:rRNA processing"/>
    <property type="evidence" value="ECO:0007669"/>
    <property type="project" value="UniProtKB-KW"/>
</dbReference>
<feature type="non-terminal residue" evidence="10">
    <location>
        <position position="431"/>
    </location>
</feature>
<feature type="compositionally biased region" description="Polar residues" evidence="9">
    <location>
        <begin position="371"/>
        <end position="385"/>
    </location>
</feature>
<dbReference type="InterPro" id="IPR009000">
    <property type="entry name" value="Transl_B-barrel_sf"/>
</dbReference>
<dbReference type="InterPro" id="IPR007504">
    <property type="entry name" value="H/ACA_rnp_Gar1/Naf1"/>
</dbReference>
<dbReference type="GO" id="GO:0003723">
    <property type="term" value="F:RNA binding"/>
    <property type="evidence" value="ECO:0007669"/>
    <property type="project" value="UniProtKB-KW"/>
</dbReference>
<dbReference type="InterPro" id="IPR040309">
    <property type="entry name" value="Naf1"/>
</dbReference>
<protein>
    <recommendedName>
        <fullName evidence="3">H/ACA ribonucleoprotein complex non-core subunit NAF1</fullName>
    </recommendedName>
</protein>
<keyword evidence="5" id="KW-0698">rRNA processing</keyword>
<evidence type="ECO:0000256" key="5">
    <source>
        <dbReference type="ARBA" id="ARBA00022552"/>
    </source>
</evidence>
<dbReference type="GO" id="GO:0000493">
    <property type="term" value="P:box H/ACA snoRNP assembly"/>
    <property type="evidence" value="ECO:0007669"/>
    <property type="project" value="InterPro"/>
</dbReference>
<gene>
    <name evidence="10" type="primary">Naf1</name>
    <name evidence="10" type="ORF">AVEN_7991_1</name>
</gene>